<comment type="caution">
    <text evidence="2">The sequence shown here is derived from an EMBL/GenBank/DDBJ whole genome shotgun (WGS) entry which is preliminary data.</text>
</comment>
<gene>
    <name evidence="2" type="ORF">OJ930_00020</name>
</gene>
<protein>
    <submittedName>
        <fullName evidence="2">YopX family protein</fullName>
    </submittedName>
</protein>
<dbReference type="Gene3D" id="2.30.30.290">
    <property type="entry name" value="YopX-like domains"/>
    <property type="match status" value="1"/>
</dbReference>
<dbReference type="InterPro" id="IPR023385">
    <property type="entry name" value="YopX-like_C"/>
</dbReference>
<evidence type="ECO:0000313" key="2">
    <source>
        <dbReference type="EMBL" id="MCW1071468.1"/>
    </source>
</evidence>
<evidence type="ECO:0000313" key="3">
    <source>
        <dbReference type="Proteomes" id="UP001208853"/>
    </source>
</evidence>
<proteinExistence type="predicted"/>
<dbReference type="AlphaFoldDB" id="A0AAW5TF87"/>
<accession>A0AAW5TF87</accession>
<dbReference type="SUPFAM" id="SSF159006">
    <property type="entry name" value="YopX-like"/>
    <property type="match status" value="1"/>
</dbReference>
<dbReference type="EMBL" id="JAPAIK010000001">
    <property type="protein sequence ID" value="MCW1071468.1"/>
    <property type="molecule type" value="Genomic_DNA"/>
</dbReference>
<reference evidence="2" key="1">
    <citation type="submission" date="2022-10" db="EMBL/GenBank/DDBJ databases">
        <title>Comparative genomic study of S. anginosus.</title>
        <authorList>
            <person name="Prasad A."/>
            <person name="Ene A."/>
            <person name="Jablonska S."/>
            <person name="Du J."/>
            <person name="Wolfe A.J."/>
            <person name="Putonti C."/>
        </authorList>
    </citation>
    <scope>NUCLEOTIDE SEQUENCE</scope>
    <source>
        <strain evidence="2">UMB6888</strain>
    </source>
</reference>
<dbReference type="InterPro" id="IPR010024">
    <property type="entry name" value="CHP16711"/>
</dbReference>
<dbReference type="RefSeq" id="WP_264344458.1">
    <property type="nucleotide sequence ID" value="NZ_JAPAIJ010000001.1"/>
</dbReference>
<dbReference type="NCBIfam" id="TIGR01671">
    <property type="entry name" value="phage_TIGR01671"/>
    <property type="match status" value="1"/>
</dbReference>
<dbReference type="InterPro" id="IPR019096">
    <property type="entry name" value="YopX_protein"/>
</dbReference>
<evidence type="ECO:0000259" key="1">
    <source>
        <dbReference type="Pfam" id="PF09643"/>
    </source>
</evidence>
<organism evidence="2 3">
    <name type="scientific">Streptococcus anginosus</name>
    <dbReference type="NCBI Taxonomy" id="1328"/>
    <lineage>
        <taxon>Bacteria</taxon>
        <taxon>Bacillati</taxon>
        <taxon>Bacillota</taxon>
        <taxon>Bacilli</taxon>
        <taxon>Lactobacillales</taxon>
        <taxon>Streptococcaceae</taxon>
        <taxon>Streptococcus</taxon>
        <taxon>Streptococcus anginosus group</taxon>
    </lineage>
</organism>
<name>A0AAW5TF87_STRAP</name>
<dbReference type="Pfam" id="PF09643">
    <property type="entry name" value="YopX"/>
    <property type="match status" value="1"/>
</dbReference>
<feature type="domain" description="YopX protein" evidence="1">
    <location>
        <begin position="4"/>
        <end position="118"/>
    </location>
</feature>
<dbReference type="Proteomes" id="UP001208853">
    <property type="component" value="Unassembled WGS sequence"/>
</dbReference>
<sequence>MIPKFRAWIKKEKCFADGVKAVFPTLCEVGLYWKGAWDVEKFSLDDVILMQSTGLKDKNGVEIFEGDILKDDLESGKIVYDPDRTMWRVYGKDFDDALSDWWMGRVIGNIYENPELLEDKNEQTRSD</sequence>